<comment type="caution">
    <text evidence="3">The sequence shown here is derived from an EMBL/GenBank/DDBJ whole genome shotgun (WGS) entry which is preliminary data.</text>
</comment>
<dbReference type="Gene3D" id="2.30.40.10">
    <property type="entry name" value="Urease, subunit C, domain 1"/>
    <property type="match status" value="2"/>
</dbReference>
<evidence type="ECO:0000313" key="4">
    <source>
        <dbReference type="Proteomes" id="UP000233398"/>
    </source>
</evidence>
<proteinExistence type="predicted"/>
<name>A0A2N0VFX7_9BACT</name>
<dbReference type="Gene3D" id="3.40.50.10910">
    <property type="entry name" value="Amidohydrolase"/>
    <property type="match status" value="2"/>
</dbReference>
<dbReference type="InterPro" id="IPR051781">
    <property type="entry name" value="Metallo-dep_Hydrolase"/>
</dbReference>
<evidence type="ECO:0000256" key="1">
    <source>
        <dbReference type="SAM" id="SignalP"/>
    </source>
</evidence>
<dbReference type="OrthoDB" id="9797498at2"/>
<reference evidence="3 4" key="1">
    <citation type="submission" date="2017-11" db="EMBL/GenBank/DDBJ databases">
        <title>Rhodohalobacter 15182 sp. nov., isolated from a salt lake.</title>
        <authorList>
            <person name="Han S."/>
        </authorList>
    </citation>
    <scope>NUCLEOTIDE SEQUENCE [LARGE SCALE GENOMIC DNA]</scope>
    <source>
        <strain evidence="3 4">15182</strain>
    </source>
</reference>
<keyword evidence="1" id="KW-0732">Signal</keyword>
<gene>
    <name evidence="3" type="ORF">CWD77_10720</name>
</gene>
<dbReference type="Proteomes" id="UP000233398">
    <property type="component" value="Unassembled WGS sequence"/>
</dbReference>
<evidence type="ECO:0000313" key="3">
    <source>
        <dbReference type="EMBL" id="PKD43095.1"/>
    </source>
</evidence>
<dbReference type="InterPro" id="IPR011059">
    <property type="entry name" value="Metal-dep_hydrolase_composite"/>
</dbReference>
<sequence>MKTFTTLLSVFMVIAFSGLLSAQTNPAPDRVEGEGPYERLIIRGATMIEGSGYPAMGPVDIVIEGNRIEEVRTVGYPGVPIDEDGRPDGATHEIDASGMYVLPGFVDMHVHAGGAPKNPDAEYAYKLWLAHGVTTVRGVPLGEMDFALSESRRSANNEITAPRIYEYHRPGGGGWEGQIRAPEDAREWVRWAADKGIHGLKLGSEKPEIMEALIDEAKKHGLGTTAHLAQTGVAQMNARDATAIGLETVTHFYGHFESLLKDNAVQDFPYYHNHQNEQHRFGQVARLWDQIHEPGSEEWNALLQHYLDNNVTMDPTMTIYEAGRDVMRARNADWHEKYTLPSMWKFYTPDRRAHGSYWFDWTTFDEVAWKNYYKRWMQLINDYKNMGGRVTTGSDSGFIYDLYGFGFVEELELLQEAGFTPLEVIQAATYNGAQTLHDPTGEPIQFGRISEGLLADLVLLEENPLQNLKVLYGTGAVRLDDNNQVERVGGVKYTIKDGIIYDAKQLLEDVARMVEEQEREMGLKESY</sequence>
<dbReference type="SUPFAM" id="SSF51556">
    <property type="entry name" value="Metallo-dependent hydrolases"/>
    <property type="match status" value="1"/>
</dbReference>
<feature type="domain" description="Amidohydrolase-related" evidence="2">
    <location>
        <begin position="100"/>
        <end position="498"/>
    </location>
</feature>
<feature type="signal peptide" evidence="1">
    <location>
        <begin position="1"/>
        <end position="22"/>
    </location>
</feature>
<feature type="chain" id="PRO_5014748203" evidence="1">
    <location>
        <begin position="23"/>
        <end position="527"/>
    </location>
</feature>
<dbReference type="SUPFAM" id="SSF51338">
    <property type="entry name" value="Composite domain of metallo-dependent hydrolases"/>
    <property type="match status" value="1"/>
</dbReference>
<keyword evidence="4" id="KW-1185">Reference proteome</keyword>
<dbReference type="Gene3D" id="3.30.110.90">
    <property type="entry name" value="Amidohydrolase"/>
    <property type="match status" value="2"/>
</dbReference>
<dbReference type="PANTHER" id="PTHR43135:SF3">
    <property type="entry name" value="ALPHA-D-RIBOSE 1-METHYLPHOSPHONATE 5-TRIPHOSPHATE DIPHOSPHATASE"/>
    <property type="match status" value="1"/>
</dbReference>
<protein>
    <submittedName>
        <fullName evidence="3">Amidohydrolase</fullName>
    </submittedName>
</protein>
<keyword evidence="3" id="KW-0378">Hydrolase</keyword>
<dbReference type="EMBL" id="PISP01000003">
    <property type="protein sequence ID" value="PKD43095.1"/>
    <property type="molecule type" value="Genomic_DNA"/>
</dbReference>
<organism evidence="3 4">
    <name type="scientific">Rhodohalobacter barkolensis</name>
    <dbReference type="NCBI Taxonomy" id="2053187"/>
    <lineage>
        <taxon>Bacteria</taxon>
        <taxon>Pseudomonadati</taxon>
        <taxon>Balneolota</taxon>
        <taxon>Balneolia</taxon>
        <taxon>Balneolales</taxon>
        <taxon>Balneolaceae</taxon>
        <taxon>Rhodohalobacter</taxon>
    </lineage>
</organism>
<dbReference type="GO" id="GO:0016810">
    <property type="term" value="F:hydrolase activity, acting on carbon-nitrogen (but not peptide) bonds"/>
    <property type="evidence" value="ECO:0007669"/>
    <property type="project" value="InterPro"/>
</dbReference>
<dbReference type="Pfam" id="PF01979">
    <property type="entry name" value="Amidohydro_1"/>
    <property type="match status" value="1"/>
</dbReference>
<dbReference type="Gene3D" id="1.20.58.520">
    <property type="entry name" value="Amidohydrolase"/>
    <property type="match status" value="1"/>
</dbReference>
<dbReference type="InterPro" id="IPR006680">
    <property type="entry name" value="Amidohydro-rel"/>
</dbReference>
<accession>A0A2N0VFX7</accession>
<dbReference type="RefSeq" id="WP_101073569.1">
    <property type="nucleotide sequence ID" value="NZ_PISP01000003.1"/>
</dbReference>
<dbReference type="AlphaFoldDB" id="A0A2N0VFX7"/>
<dbReference type="PANTHER" id="PTHR43135">
    <property type="entry name" value="ALPHA-D-RIBOSE 1-METHYLPHOSPHONATE 5-TRIPHOSPHATE DIPHOSPHATASE"/>
    <property type="match status" value="1"/>
</dbReference>
<evidence type="ECO:0000259" key="2">
    <source>
        <dbReference type="Pfam" id="PF01979"/>
    </source>
</evidence>
<dbReference type="InterPro" id="IPR032466">
    <property type="entry name" value="Metal_Hydrolase"/>
</dbReference>